<evidence type="ECO:0000313" key="2">
    <source>
        <dbReference type="Proteomes" id="UP000576152"/>
    </source>
</evidence>
<proteinExistence type="predicted"/>
<reference evidence="1 2" key="1">
    <citation type="submission" date="2020-08" db="EMBL/GenBank/DDBJ databases">
        <title>Genomic Encyclopedia of Type Strains, Phase III (KMG-III): the genomes of soil and plant-associated and newly described type strains.</title>
        <authorList>
            <person name="Whitman W."/>
        </authorList>
    </citation>
    <scope>NUCLEOTIDE SEQUENCE [LARGE SCALE GENOMIC DNA]</scope>
    <source>
        <strain evidence="1 2">CECT 8572</strain>
    </source>
</reference>
<gene>
    <name evidence="1" type="ORF">FHS00_001864</name>
</gene>
<accession>A0ABR6HNZ3</accession>
<organism evidence="1 2">
    <name type="scientific">Limimaricola variabilis</name>
    <dbReference type="NCBI Taxonomy" id="1492771"/>
    <lineage>
        <taxon>Bacteria</taxon>
        <taxon>Pseudomonadati</taxon>
        <taxon>Pseudomonadota</taxon>
        <taxon>Alphaproteobacteria</taxon>
        <taxon>Rhodobacterales</taxon>
        <taxon>Paracoccaceae</taxon>
        <taxon>Limimaricola</taxon>
    </lineage>
</organism>
<dbReference type="CDD" id="cd17033">
    <property type="entry name" value="DR1245-like"/>
    <property type="match status" value="1"/>
</dbReference>
<sequence>MALSESFLDDEIHPIDLVEQVADLNAWSVERVAEDQIAMTLSGQWRDYAVTLAWQPADETLRLACMFEMQPPEPRLPQILDLINRINDRCWMGGFGWWGEQEMMVYRYGLVLAGGQIAGAEQVDRMIQTAFAACERFYPAFQLVSWAHRDPAAAMQIAIAEAYGRA</sequence>
<dbReference type="InterPro" id="IPR019660">
    <property type="entry name" value="Put_sensory_transdc_reg_YbjN"/>
</dbReference>
<dbReference type="RefSeq" id="WP_183472119.1">
    <property type="nucleotide sequence ID" value="NZ_CP139691.1"/>
</dbReference>
<comment type="caution">
    <text evidence="1">The sequence shown here is derived from an EMBL/GenBank/DDBJ whole genome shotgun (WGS) entry which is preliminary data.</text>
</comment>
<evidence type="ECO:0000313" key="1">
    <source>
        <dbReference type="EMBL" id="MBB3712282.1"/>
    </source>
</evidence>
<dbReference type="Pfam" id="PF10722">
    <property type="entry name" value="YbjN"/>
    <property type="match status" value="1"/>
</dbReference>
<evidence type="ECO:0008006" key="3">
    <source>
        <dbReference type="Google" id="ProtNLM"/>
    </source>
</evidence>
<name>A0ABR6HNZ3_9RHOB</name>
<dbReference type="Proteomes" id="UP000576152">
    <property type="component" value="Unassembled WGS sequence"/>
</dbReference>
<protein>
    <recommendedName>
        <fullName evidence="3">Diacylglyceryl transferase</fullName>
    </recommendedName>
</protein>
<keyword evidence="2" id="KW-1185">Reference proteome</keyword>
<dbReference type="EMBL" id="JACIBX010000006">
    <property type="protein sequence ID" value="MBB3712282.1"/>
    <property type="molecule type" value="Genomic_DNA"/>
</dbReference>